<feature type="transmembrane region" description="Helical" evidence="1">
    <location>
        <begin position="258"/>
        <end position="282"/>
    </location>
</feature>
<reference evidence="2 3" key="1">
    <citation type="submission" date="2012-10" db="EMBL/GenBank/DDBJ databases">
        <authorList>
            <person name="Zafar N."/>
            <person name="Inman J."/>
            <person name="Hall N."/>
            <person name="Lorenzi H."/>
            <person name="Caler E."/>
        </authorList>
    </citation>
    <scope>NUCLEOTIDE SEQUENCE [LARGE SCALE GENOMIC DNA]</scope>
    <source>
        <strain evidence="2 3">IP1</strain>
    </source>
</reference>
<evidence type="ECO:0000313" key="2">
    <source>
        <dbReference type="EMBL" id="ELP85937.1"/>
    </source>
</evidence>
<feature type="transmembrane region" description="Helical" evidence="1">
    <location>
        <begin position="12"/>
        <end position="34"/>
    </location>
</feature>
<dbReference type="EMBL" id="KB207027">
    <property type="protein sequence ID" value="ELP85937.1"/>
    <property type="molecule type" value="Genomic_DNA"/>
</dbReference>
<keyword evidence="1" id="KW-1133">Transmembrane helix</keyword>
<sequence length="295" mass="33751">MVENLDTKIEVWLLTSFHIIALIVLIILHVIYTIRCDKLNTRIHMTFVCMYLFLVCVVLTLIFDYIDLSVYEDNPTTTSTIWNVVAFLTSSFSHFFQFTYFYVALDVMNDYIDKALYNKPKLFNVCKRINQGCYVVLIVIINPSIGLFLYGYSIKSNALITDMFDCGLLWSYYCVLTLLYCGIMFVACTNAIILSYMTKDGVSFSGILLSPLKTMICVDTVAVLFMVQAAIRFVLYFYKLVSISTRSTTISSLSNELAPYVQIVVITCVHFPSIFILVFLLIPFTKPAKFNLKGY</sequence>
<dbReference type="GeneID" id="14884971"/>
<keyword evidence="1" id="KW-0812">Transmembrane</keyword>
<gene>
    <name evidence="2" type="ORF">EIN_135210</name>
</gene>
<proteinExistence type="predicted"/>
<dbReference type="VEuPathDB" id="AmoebaDB:EIN_135210"/>
<dbReference type="KEGG" id="eiv:EIN_135210"/>
<evidence type="ECO:0000256" key="1">
    <source>
        <dbReference type="SAM" id="Phobius"/>
    </source>
</evidence>
<evidence type="ECO:0000313" key="3">
    <source>
        <dbReference type="Proteomes" id="UP000014680"/>
    </source>
</evidence>
<name>A0A0A1TXC9_ENTIV</name>
<organism evidence="2 3">
    <name type="scientific">Entamoeba invadens IP1</name>
    <dbReference type="NCBI Taxonomy" id="370355"/>
    <lineage>
        <taxon>Eukaryota</taxon>
        <taxon>Amoebozoa</taxon>
        <taxon>Evosea</taxon>
        <taxon>Archamoebae</taxon>
        <taxon>Mastigamoebida</taxon>
        <taxon>Entamoebidae</taxon>
        <taxon>Entamoeba</taxon>
    </lineage>
</organism>
<dbReference type="AlphaFoldDB" id="A0A0A1TXC9"/>
<dbReference type="OMA" id="QTQVAIW"/>
<feature type="transmembrane region" description="Helical" evidence="1">
    <location>
        <begin position="129"/>
        <end position="150"/>
    </location>
</feature>
<keyword evidence="1" id="KW-0472">Membrane</keyword>
<feature type="transmembrane region" description="Helical" evidence="1">
    <location>
        <begin position="86"/>
        <end position="108"/>
    </location>
</feature>
<feature type="transmembrane region" description="Helical" evidence="1">
    <location>
        <begin position="216"/>
        <end position="238"/>
    </location>
</feature>
<dbReference type="Proteomes" id="UP000014680">
    <property type="component" value="Unassembled WGS sequence"/>
</dbReference>
<feature type="transmembrane region" description="Helical" evidence="1">
    <location>
        <begin position="170"/>
        <end position="196"/>
    </location>
</feature>
<feature type="transmembrane region" description="Helical" evidence="1">
    <location>
        <begin position="46"/>
        <end position="66"/>
    </location>
</feature>
<dbReference type="OrthoDB" id="28249at2759"/>
<keyword evidence="3" id="KW-1185">Reference proteome</keyword>
<protein>
    <submittedName>
        <fullName evidence="2">Uncharacterized protein</fullName>
    </submittedName>
</protein>
<dbReference type="RefSeq" id="XP_004185283.1">
    <property type="nucleotide sequence ID" value="XM_004185235.1"/>
</dbReference>
<accession>A0A0A1TXC9</accession>